<keyword evidence="7" id="KW-0064">Aspartyl protease</keyword>
<dbReference type="PROSITE" id="PS50158">
    <property type="entry name" value="ZF_CCHC"/>
    <property type="match status" value="1"/>
</dbReference>
<dbReference type="SUPFAM" id="SSF50630">
    <property type="entry name" value="Acid proteases"/>
    <property type="match status" value="1"/>
</dbReference>
<dbReference type="SMART" id="SM00343">
    <property type="entry name" value="ZnF_C2HC"/>
    <property type="match status" value="1"/>
</dbReference>
<dbReference type="InterPro" id="IPR000477">
    <property type="entry name" value="RT_dom"/>
</dbReference>
<evidence type="ECO:0000256" key="11">
    <source>
        <dbReference type="ARBA" id="ARBA00022908"/>
    </source>
</evidence>
<evidence type="ECO:0000256" key="13">
    <source>
        <dbReference type="ARBA" id="ARBA00022932"/>
    </source>
</evidence>
<dbReference type="Pfam" id="PF24626">
    <property type="entry name" value="SH3_Tf2-1"/>
    <property type="match status" value="1"/>
</dbReference>
<dbReference type="InterPro" id="IPR056924">
    <property type="entry name" value="SH3_Tf2-1"/>
</dbReference>
<dbReference type="GO" id="GO:0004190">
    <property type="term" value="F:aspartic-type endopeptidase activity"/>
    <property type="evidence" value="ECO:0007669"/>
    <property type="project" value="UniProtKB-KW"/>
</dbReference>
<organism evidence="21 22">
    <name type="scientific">Cuscuta epithymum</name>
    <dbReference type="NCBI Taxonomy" id="186058"/>
    <lineage>
        <taxon>Eukaryota</taxon>
        <taxon>Viridiplantae</taxon>
        <taxon>Streptophyta</taxon>
        <taxon>Embryophyta</taxon>
        <taxon>Tracheophyta</taxon>
        <taxon>Spermatophyta</taxon>
        <taxon>Magnoliopsida</taxon>
        <taxon>eudicotyledons</taxon>
        <taxon>Gunneridae</taxon>
        <taxon>Pentapetalae</taxon>
        <taxon>asterids</taxon>
        <taxon>lamiids</taxon>
        <taxon>Solanales</taxon>
        <taxon>Convolvulaceae</taxon>
        <taxon>Cuscuteae</taxon>
        <taxon>Cuscuta</taxon>
        <taxon>Cuscuta subgen. Cuscuta</taxon>
    </lineage>
</organism>
<proteinExistence type="predicted"/>
<keyword evidence="6" id="KW-0479">Metal-binding</keyword>
<dbReference type="EMBL" id="CAMAPF010000185">
    <property type="protein sequence ID" value="CAH9111752.1"/>
    <property type="molecule type" value="Genomic_DNA"/>
</dbReference>
<dbReference type="Gene3D" id="1.10.340.70">
    <property type="match status" value="1"/>
</dbReference>
<dbReference type="Proteomes" id="UP001152523">
    <property type="component" value="Unassembled WGS sequence"/>
</dbReference>
<dbReference type="InterPro" id="IPR041373">
    <property type="entry name" value="RT_RNaseH"/>
</dbReference>
<feature type="region of interest" description="Disordered" evidence="17">
    <location>
        <begin position="1"/>
        <end position="92"/>
    </location>
</feature>
<evidence type="ECO:0000256" key="10">
    <source>
        <dbReference type="ARBA" id="ARBA00022842"/>
    </source>
</evidence>
<dbReference type="InterPro" id="IPR012337">
    <property type="entry name" value="RNaseH-like_sf"/>
</dbReference>
<dbReference type="Pfam" id="PF08284">
    <property type="entry name" value="RVP_2"/>
    <property type="match status" value="1"/>
</dbReference>
<feature type="domain" description="Reverse transcriptase" evidence="19">
    <location>
        <begin position="714"/>
        <end position="893"/>
    </location>
</feature>
<keyword evidence="16" id="KW-0862">Zinc</keyword>
<evidence type="ECO:0000313" key="22">
    <source>
        <dbReference type="Proteomes" id="UP001152523"/>
    </source>
</evidence>
<feature type="region of interest" description="Disordered" evidence="17">
    <location>
        <begin position="437"/>
        <end position="470"/>
    </location>
</feature>
<keyword evidence="9" id="KW-0378">Hydrolase</keyword>
<dbReference type="GO" id="GO:0006310">
    <property type="term" value="P:DNA recombination"/>
    <property type="evidence" value="ECO:0007669"/>
    <property type="project" value="UniProtKB-KW"/>
</dbReference>
<evidence type="ECO:0000256" key="12">
    <source>
        <dbReference type="ARBA" id="ARBA00022918"/>
    </source>
</evidence>
<name>A0AAV0E2G1_9ASTE</name>
<keyword evidence="15" id="KW-0233">DNA recombination</keyword>
<dbReference type="Pfam" id="PF03732">
    <property type="entry name" value="Retrotrans_gag"/>
    <property type="match status" value="1"/>
</dbReference>
<keyword evidence="16" id="KW-0863">Zinc-finger</keyword>
<feature type="domain" description="Integrase catalytic" evidence="20">
    <location>
        <begin position="1252"/>
        <end position="1415"/>
    </location>
</feature>
<evidence type="ECO:0000256" key="5">
    <source>
        <dbReference type="ARBA" id="ARBA00022722"/>
    </source>
</evidence>
<dbReference type="Pfam" id="PF00098">
    <property type="entry name" value="zf-CCHC"/>
    <property type="match status" value="1"/>
</dbReference>
<keyword evidence="2" id="KW-0645">Protease</keyword>
<dbReference type="Gene3D" id="3.10.10.10">
    <property type="entry name" value="HIV Type 1 Reverse Transcriptase, subunit A, domain 1"/>
    <property type="match status" value="1"/>
</dbReference>
<dbReference type="FunFam" id="3.30.70.270:FF:000020">
    <property type="entry name" value="Transposon Tf2-6 polyprotein-like Protein"/>
    <property type="match status" value="1"/>
</dbReference>
<evidence type="ECO:0000256" key="1">
    <source>
        <dbReference type="ARBA" id="ARBA00012493"/>
    </source>
</evidence>
<sequence>MEGRRMRTRNNPRGQAPVTSQRGSRAASRGSRGGRGGRGSRGGHQAQTVSDGHVSSVYETNTEDYDSTYVPETEHEETPYDGGDTYTDEDNDESDARFAQMGELLEWYQKEKLRRDLRRQARRGSRGGSGQGSRGASVATPAASQGGREGGFVVRISKYLKEARALGCRSFDGTGDITVAADWIKKVKDASRDMQITPDVKLTVASRLLEGIASTWWESVEGKYHGEITWADFELEFYAQYYSEYEVNVKRREYTNLKQKDGGTVKQLEQEFRTLARFLPEYAVDENRMTEHFWDALLLDIRDRATYSRHMTFSEVVEQGLLGEAQWNERKARDAEEAKKRKWNNSGPPDHSRRNNHGGGGGGGGGSFKAPAPLAKKNRDARWHGPRPQNSGPPRCPNCSKQHFGKCNEPPRCFKCGNAGHMKANCPQLIQESASGAGGGTMTGRNRAGPSNGGTGRGGASTSHAASVNQGGTQARVYAMTEADARANPDSVAGTLKINGRCARILIDTGAQRSFVSEAFAEGLDVPLTPMMQTLLVSTPLGDDVERNHYYPSCEVEVTGQPLTCDFVPLSMLEFDAILGMDWLEKHHARVDCYTKVLELEDDQGNTLCFEGDRGKSNACIISVMRARKMMRKGCHAYLAYVVDDTKKEVDIKDVRVVCKYPDVFPKDLPGLPPDREIEFVIEVEPGTKPISIPPYRMAPAELQELKVQLQELLDNGFIRPSHSPWGAPVLFVKKKDGTLRMCIDYRQLNKVTIKNRYPLPRIDDLFDQLRGAIVFSKIDLRSGYHQLKIKESDIPKSAFRTRYGHYEFLVMSFGLTNAPATFMDLMNRVFSEYLDQFVIVFIDDILIYSKSEEEHEHHLRLVLDRLREKQLFAKFSKCEFWLKEIGFLGHVISGSGVAVDNAKIKAIMDWERPRNAKEIRSFLGLAGYYRKFVEKFSVLASPLTKLTKKGAKFIWDDKCEKGFLELKKRLTEAPVLALPIQGIGYDIYSDASIQGLGCVLMQNGKVIAYASRQLRKHEVNYPTHDLELGAVVFALKIWRHYLYGETCHIYTDHKSLKYVFTQKELNMRQRRWMELIKDYDLIIDYHPGKANVVADALSRKSTSGTLLTCLQALRAHVEVSTSGALIARFEVRPTLLSEISRCQAIDEECQKIRERILEGPVENFRVRDDGLLLFKDRVCIPKNEELQRAILEEAHSSAYAMHPGGTKMYRDLKESYWWSGMKKDIAEFVSRCLTCQQIKAEHQHPAGLLQPLTIPEWKWEHVTMDFVVGLPRTVNNYDAVWVVVDRLTKSAHFLPINITYPLERLAKLYTEEIVRLHGVPISIVSDRDPRFTSRFWPKFQASLGTKLKFSTAFHPQTDGQSERVIQILEDMLRACALEFQGSWDKHLALVEFAYNNSYQASIGMPPYEALYGRKCRTPLCWDEVGKAKLEGIELVEITKAKVRIIRDRLKAAQDRQKSYADKRRRPLEFKVGDEVFLRISPWKGIIRFVSRGKLNHRYIGPFEILERIRAVAYRLKLTPELEKIHDVFHVSMLKKYIRDPSHILEKPPVEIREDLQYAVEPVKIVGQQVKKLRNKEIPMVKVLWRSDRVEEETWETEVSMKEQYPFLFD</sequence>
<feature type="region of interest" description="Disordered" evidence="17">
    <location>
        <begin position="328"/>
        <end position="396"/>
    </location>
</feature>
<dbReference type="PANTHER" id="PTHR37984">
    <property type="entry name" value="PROTEIN CBG26694"/>
    <property type="match status" value="1"/>
</dbReference>
<keyword evidence="11" id="KW-0229">DNA integration</keyword>
<dbReference type="Pfam" id="PF17921">
    <property type="entry name" value="Integrase_H2C2"/>
    <property type="match status" value="1"/>
</dbReference>
<dbReference type="InterPro" id="IPR001878">
    <property type="entry name" value="Znf_CCHC"/>
</dbReference>
<keyword evidence="13" id="KW-0239">DNA-directed DNA polymerase</keyword>
<dbReference type="InterPro" id="IPR005162">
    <property type="entry name" value="Retrotrans_gag_dom"/>
</dbReference>
<feature type="compositionally biased region" description="Polar residues" evidence="17">
    <location>
        <begin position="460"/>
        <end position="470"/>
    </location>
</feature>
<keyword evidence="4" id="KW-0548">Nucleotidyltransferase</keyword>
<keyword evidence="22" id="KW-1185">Reference proteome</keyword>
<dbReference type="GO" id="GO:0003677">
    <property type="term" value="F:DNA binding"/>
    <property type="evidence" value="ECO:0007669"/>
    <property type="project" value="UniProtKB-KW"/>
</dbReference>
<dbReference type="GO" id="GO:0008270">
    <property type="term" value="F:zinc ion binding"/>
    <property type="evidence" value="ECO:0007669"/>
    <property type="project" value="UniProtKB-KW"/>
</dbReference>
<evidence type="ECO:0000256" key="14">
    <source>
        <dbReference type="ARBA" id="ARBA00023125"/>
    </source>
</evidence>
<dbReference type="PROSITE" id="PS00141">
    <property type="entry name" value="ASP_PROTEASE"/>
    <property type="match status" value="1"/>
</dbReference>
<dbReference type="Gene3D" id="3.30.70.270">
    <property type="match status" value="2"/>
</dbReference>
<evidence type="ECO:0000256" key="9">
    <source>
        <dbReference type="ARBA" id="ARBA00022801"/>
    </source>
</evidence>
<dbReference type="Pfam" id="PF17917">
    <property type="entry name" value="RT_RNaseH"/>
    <property type="match status" value="1"/>
</dbReference>
<evidence type="ECO:0000256" key="3">
    <source>
        <dbReference type="ARBA" id="ARBA00022679"/>
    </source>
</evidence>
<evidence type="ECO:0000256" key="6">
    <source>
        <dbReference type="ARBA" id="ARBA00022723"/>
    </source>
</evidence>
<comment type="caution">
    <text evidence="21">The sequence shown here is derived from an EMBL/GenBank/DDBJ whole genome shotgun (WGS) entry which is preliminary data.</text>
</comment>
<keyword evidence="14" id="KW-0238">DNA-binding</keyword>
<dbReference type="CDD" id="cd01647">
    <property type="entry name" value="RT_LTR"/>
    <property type="match status" value="1"/>
</dbReference>
<evidence type="ECO:0000256" key="2">
    <source>
        <dbReference type="ARBA" id="ARBA00022670"/>
    </source>
</evidence>
<gene>
    <name evidence="21" type="ORF">CEPIT_LOCUS19635</name>
</gene>
<feature type="compositionally biased region" description="Gly residues" evidence="17">
    <location>
        <begin position="357"/>
        <end position="367"/>
    </location>
</feature>
<evidence type="ECO:0000256" key="7">
    <source>
        <dbReference type="ARBA" id="ARBA00022750"/>
    </source>
</evidence>
<dbReference type="EC" id="2.7.7.49" evidence="1"/>
<dbReference type="InterPro" id="IPR001584">
    <property type="entry name" value="Integrase_cat-core"/>
</dbReference>
<dbReference type="CDD" id="cd00303">
    <property type="entry name" value="retropepsin_like"/>
    <property type="match status" value="1"/>
</dbReference>
<dbReference type="Gene3D" id="3.30.420.10">
    <property type="entry name" value="Ribonuclease H-like superfamily/Ribonuclease H"/>
    <property type="match status" value="1"/>
</dbReference>
<keyword evidence="5" id="KW-0540">Nuclease</keyword>
<dbReference type="InterPro" id="IPR021109">
    <property type="entry name" value="Peptidase_aspartic_dom_sf"/>
</dbReference>
<dbReference type="SUPFAM" id="SSF56672">
    <property type="entry name" value="DNA/RNA polymerases"/>
    <property type="match status" value="1"/>
</dbReference>
<dbReference type="PROSITE" id="PS50878">
    <property type="entry name" value="RT_POL"/>
    <property type="match status" value="1"/>
</dbReference>
<feature type="compositionally biased region" description="Basic and acidic residues" evidence="17">
    <location>
        <begin position="328"/>
        <end position="339"/>
    </location>
</feature>
<evidence type="ECO:0000259" key="18">
    <source>
        <dbReference type="PROSITE" id="PS50158"/>
    </source>
</evidence>
<dbReference type="InterPro" id="IPR001969">
    <property type="entry name" value="Aspartic_peptidase_AS"/>
</dbReference>
<dbReference type="GO" id="GO:0004519">
    <property type="term" value="F:endonuclease activity"/>
    <property type="evidence" value="ECO:0007669"/>
    <property type="project" value="UniProtKB-KW"/>
</dbReference>
<evidence type="ECO:0000256" key="8">
    <source>
        <dbReference type="ARBA" id="ARBA00022759"/>
    </source>
</evidence>
<dbReference type="InterPro" id="IPR043502">
    <property type="entry name" value="DNA/RNA_pol_sf"/>
</dbReference>
<reference evidence="21" key="1">
    <citation type="submission" date="2022-07" db="EMBL/GenBank/DDBJ databases">
        <authorList>
            <person name="Macas J."/>
            <person name="Novak P."/>
            <person name="Neumann P."/>
        </authorList>
    </citation>
    <scope>NUCLEOTIDE SEQUENCE</scope>
</reference>
<dbReference type="SUPFAM" id="SSF53098">
    <property type="entry name" value="Ribonuclease H-like"/>
    <property type="match status" value="1"/>
</dbReference>
<dbReference type="PROSITE" id="PS50994">
    <property type="entry name" value="INTEGRASE"/>
    <property type="match status" value="1"/>
</dbReference>
<keyword evidence="3" id="KW-0808">Transferase</keyword>
<evidence type="ECO:0000256" key="16">
    <source>
        <dbReference type="PROSITE-ProRule" id="PRU00047"/>
    </source>
</evidence>
<evidence type="ECO:0000256" key="17">
    <source>
        <dbReference type="SAM" id="MobiDB-lite"/>
    </source>
</evidence>
<dbReference type="PANTHER" id="PTHR37984:SF5">
    <property type="entry name" value="PROTEIN NYNRIN-LIKE"/>
    <property type="match status" value="1"/>
</dbReference>
<evidence type="ECO:0000256" key="4">
    <source>
        <dbReference type="ARBA" id="ARBA00022695"/>
    </source>
</evidence>
<protein>
    <recommendedName>
        <fullName evidence="1">RNA-directed DNA polymerase</fullName>
        <ecNumber evidence="1">2.7.7.49</ecNumber>
    </recommendedName>
</protein>
<keyword evidence="8" id="KW-0255">Endonuclease</keyword>
<keyword evidence="10" id="KW-0460">Magnesium</keyword>
<dbReference type="GO" id="GO:0006508">
    <property type="term" value="P:proteolysis"/>
    <property type="evidence" value="ECO:0007669"/>
    <property type="project" value="UniProtKB-KW"/>
</dbReference>
<evidence type="ECO:0000256" key="15">
    <source>
        <dbReference type="ARBA" id="ARBA00023172"/>
    </source>
</evidence>
<keyword evidence="12" id="KW-0695">RNA-directed DNA polymerase</keyword>
<dbReference type="GO" id="GO:0015074">
    <property type="term" value="P:DNA integration"/>
    <property type="evidence" value="ECO:0007669"/>
    <property type="project" value="UniProtKB-KW"/>
</dbReference>
<dbReference type="GO" id="GO:0003887">
    <property type="term" value="F:DNA-directed DNA polymerase activity"/>
    <property type="evidence" value="ECO:0007669"/>
    <property type="project" value="UniProtKB-KW"/>
</dbReference>
<dbReference type="Gene3D" id="2.40.70.10">
    <property type="entry name" value="Acid Proteases"/>
    <property type="match status" value="1"/>
</dbReference>
<feature type="domain" description="CCHC-type" evidence="18">
    <location>
        <begin position="412"/>
        <end position="428"/>
    </location>
</feature>
<feature type="compositionally biased region" description="Polar residues" evidence="17">
    <location>
        <begin position="11"/>
        <end position="21"/>
    </location>
</feature>
<dbReference type="InterPro" id="IPR036397">
    <property type="entry name" value="RNaseH_sf"/>
</dbReference>
<accession>A0AAV0E2G1</accession>
<dbReference type="InterPro" id="IPR043128">
    <property type="entry name" value="Rev_trsase/Diguanyl_cyclase"/>
</dbReference>
<feature type="compositionally biased region" description="Basic residues" evidence="17">
    <location>
        <begin position="1"/>
        <end position="10"/>
    </location>
</feature>
<dbReference type="Pfam" id="PF00078">
    <property type="entry name" value="RVT_1"/>
    <property type="match status" value="1"/>
</dbReference>
<evidence type="ECO:0000313" key="21">
    <source>
        <dbReference type="EMBL" id="CAH9111752.1"/>
    </source>
</evidence>
<evidence type="ECO:0000259" key="19">
    <source>
        <dbReference type="PROSITE" id="PS50878"/>
    </source>
</evidence>
<evidence type="ECO:0000259" key="20">
    <source>
        <dbReference type="PROSITE" id="PS50994"/>
    </source>
</evidence>
<dbReference type="InterPro" id="IPR050951">
    <property type="entry name" value="Retrovirus_Pol_polyprotein"/>
</dbReference>
<dbReference type="CDD" id="cd09274">
    <property type="entry name" value="RNase_HI_RT_Ty3"/>
    <property type="match status" value="1"/>
</dbReference>
<feature type="compositionally biased region" description="Gly residues" evidence="17">
    <location>
        <begin position="31"/>
        <end position="42"/>
    </location>
</feature>
<dbReference type="InterPro" id="IPR041588">
    <property type="entry name" value="Integrase_H2C2"/>
</dbReference>
<feature type="region of interest" description="Disordered" evidence="17">
    <location>
        <begin position="117"/>
        <end position="148"/>
    </location>
</feature>
<dbReference type="GO" id="GO:0003964">
    <property type="term" value="F:RNA-directed DNA polymerase activity"/>
    <property type="evidence" value="ECO:0007669"/>
    <property type="project" value="UniProtKB-KW"/>
</dbReference>